<sequence>MKIKPVNLNKTLKLLEGTEAEKPFIEDMLLYMDQAKEYEEKKVLQSNLYEELNSSLVYRYKTIVNNAPREDLSIIAISGEETIGSNVDVFLENTAVRFKVRDRLNESGYSVAVKVKDGKTVLDVDMKQAGFTALKTLSNELEELKPWVNDYMATLKEQVSDSVQSQALPDTIEPYKTSWVELPEERRILVKVHPENMATFKSKFSSPKWEKDLKAWRISNLQSNKDKLNDFRDLLELRRRQEHESPKEVLSKVDTVIDGKPHYYELSHKVEHESLTSKFDTLTLDLKSDDGSYDGEWHKRIGSFEFENLSDKNELNKKAKEFLTQAMDLRDNDLKNKSSLKMKM</sequence>
<reference evidence="1" key="1">
    <citation type="submission" date="2016-09" db="EMBL/GenBank/DDBJ databases">
        <title>Whole genome sequence analysis of Salmonella Typhi isolated in Thailand before and after the introduction of a national immunization program.</title>
        <authorList>
            <person name="Dyson Z.A."/>
            <person name="Thanh D.P."/>
            <person name="Bodhidatta L."/>
            <person name="Mason C.J."/>
            <person name="Rabaa M.A."/>
            <person name="Vinh P.V."/>
            <person name="Thanh T.H."/>
            <person name="Thwaites G.E."/>
            <person name="Baker S."/>
            <person name="Holt K.E."/>
        </authorList>
    </citation>
    <scope>NUCLEOTIDE SEQUENCE</scope>
    <source>
        <strain evidence="1">Salmonella Typhi Ty031 plasmid pTy031_01</strain>
        <plasmid evidence="1">pTy031_01</plasmid>
    </source>
</reference>
<geneLocation type="plasmid" evidence="1">
    <name>pTy031_01</name>
</geneLocation>
<accession>A0A1L4BLQ8</accession>
<evidence type="ECO:0000313" key="1">
    <source>
        <dbReference type="EMBL" id="API82876.1"/>
    </source>
</evidence>
<proteinExistence type="predicted"/>
<dbReference type="EMBL" id="KX833210">
    <property type="protein sequence ID" value="API82876.1"/>
    <property type="molecule type" value="Genomic_DNA"/>
</dbReference>
<dbReference type="AlphaFoldDB" id="A0A1L4BLQ8"/>
<name>A0A1L4BLQ8_SALTI</name>
<keyword evidence="1" id="KW-0614">Plasmid</keyword>
<protein>
    <submittedName>
        <fullName evidence="1">Uncharacterized protein</fullName>
    </submittedName>
</protein>
<dbReference type="RefSeq" id="WP_050189097.1">
    <property type="nucleotide sequence ID" value="NZ_KX833210.1"/>
</dbReference>
<organism evidence="1">
    <name type="scientific">Salmonella typhi</name>
    <dbReference type="NCBI Taxonomy" id="90370"/>
    <lineage>
        <taxon>Bacteria</taxon>
        <taxon>Pseudomonadati</taxon>
        <taxon>Pseudomonadota</taxon>
        <taxon>Gammaproteobacteria</taxon>
        <taxon>Enterobacterales</taxon>
        <taxon>Enterobacteriaceae</taxon>
        <taxon>Salmonella</taxon>
    </lineage>
</organism>